<dbReference type="InterPro" id="IPR037160">
    <property type="entry name" value="DNA_Pol_thumb_sf"/>
</dbReference>
<feature type="domain" description="MBG" evidence="2">
    <location>
        <begin position="747"/>
        <end position="824"/>
    </location>
</feature>
<feature type="domain" description="MBG" evidence="2">
    <location>
        <begin position="830"/>
        <end position="907"/>
    </location>
</feature>
<feature type="domain" description="MBG" evidence="2">
    <location>
        <begin position="498"/>
        <end position="575"/>
    </location>
</feature>
<dbReference type="NCBIfam" id="TIGR04183">
    <property type="entry name" value="Por_Secre_tail"/>
    <property type="match status" value="1"/>
</dbReference>
<dbReference type="KEGG" id="fgl:EM308_11130"/>
<feature type="domain" description="MBG" evidence="2">
    <location>
        <begin position="332"/>
        <end position="409"/>
    </location>
</feature>
<organism evidence="4 5">
    <name type="scientific">Flavobacterium gilvum</name>
    <dbReference type="NCBI Taxonomy" id="1492737"/>
    <lineage>
        <taxon>Bacteria</taxon>
        <taxon>Pseudomonadati</taxon>
        <taxon>Bacteroidota</taxon>
        <taxon>Flavobacteriia</taxon>
        <taxon>Flavobacteriales</taxon>
        <taxon>Flavobacteriaceae</taxon>
        <taxon>Flavobacterium</taxon>
    </lineage>
</organism>
<feature type="domain" description="MBG" evidence="2">
    <location>
        <begin position="581"/>
        <end position="658"/>
    </location>
</feature>
<evidence type="ECO:0000313" key="4">
    <source>
        <dbReference type="EMBL" id="AOW10017.1"/>
    </source>
</evidence>
<dbReference type="InterPro" id="IPR026444">
    <property type="entry name" value="Secre_tail"/>
</dbReference>
<evidence type="ECO:0000259" key="3">
    <source>
        <dbReference type="Pfam" id="PF18962"/>
    </source>
</evidence>
<evidence type="ECO:0000256" key="1">
    <source>
        <dbReference type="ARBA" id="ARBA00022729"/>
    </source>
</evidence>
<dbReference type="Pfam" id="PF18676">
    <property type="entry name" value="MBG_2"/>
    <property type="match status" value="9"/>
</dbReference>
<dbReference type="Pfam" id="PF18962">
    <property type="entry name" value="Por_Secre_tail"/>
    <property type="match status" value="1"/>
</dbReference>
<evidence type="ECO:0000313" key="5">
    <source>
        <dbReference type="Proteomes" id="UP000175968"/>
    </source>
</evidence>
<protein>
    <recommendedName>
        <fullName evidence="6">Secretion system C-terminal sorting domain-containing protein</fullName>
    </recommendedName>
</protein>
<evidence type="ECO:0000259" key="2">
    <source>
        <dbReference type="Pfam" id="PF18676"/>
    </source>
</evidence>
<reference evidence="4 5" key="1">
    <citation type="submission" date="2016-10" db="EMBL/GenBank/DDBJ databases">
        <title>Flavobacterium gilvum sp. nov., isolated from stream water.</title>
        <authorList>
            <person name="Shin S.-K."/>
            <person name="Cho Y.-J."/>
            <person name="Yi H."/>
        </authorList>
    </citation>
    <scope>NUCLEOTIDE SEQUENCE [LARGE SCALE GENOMIC DNA]</scope>
    <source>
        <strain evidence="4 5">EM1308</strain>
    </source>
</reference>
<gene>
    <name evidence="4" type="ORF">EM308_11130</name>
</gene>
<sequence length="1329" mass="134630">MKQLLPKSPFLTFIFLIANLFFATVSFGQTVSLDQADLDYAPGETVYITGTGWHSNEIINLQVDHLSQPIPDHGTPDPHLPWTVEADSSGNFTASWVVTEYELGANLLLNADGLLSGYTYKVFFTDGQRDFNSLTVGSQAGTATYGTAGSPTFLVTVFTTASGGGTSNLGPISLSITGLPVGAIPTFSPVSPLSASDTTPNPTTTLTITTTSNLNAGSYTFTVKASNTQGNKTTFVESTGTLIVTKTPLSVTANAAGKTYDGLAYSGGNGVAYSGFVNNETASVLGGTLAYSGTSQGAINVGPYVITPGGLTSNNYAITFNNGILTVGTAPLSVTANAAGKTYDGLAYSGGNGVAYSGFVNNETASVLGGTLAYSGTSQGAINVGPYVITPGGLTSNNYAITFNNGILTVGTAPLSVTANAAGKTYDGLAYSGGNGVAYSGFVNNETASVLGGTLAYSGTSQGAINVGPYVITPGGLTSNNYAITFNNGILTVGTAPLSVTANAAGKTYDGLAYSGGNGVAYSGFVNNETASVLGGTLAYSGTSQGAINVGPYVITPGGLTSNNYAITFNNGILTVGTAPLSVTANAAGKTYDGLAYSGGNGVAYSGFVNNETASVLGGTLAYSGTSQGAINVGPYVITPGGLTSNNYAITFNNGILTVGTAPLSVTANAAGKTYDGLAYSGGNGVAYSGFVNNETASVLGGTLAYSGTSQGAINVGPYVITPGGLTSNNYAITFNNGILTVGTAPLSVTANAAGKTYDGLAYSGGNGVAYSGFVNNETASVLGGTLAYSGTSQGAINVGPYVITPGGLTSNNYAITFNNGILTVGTAPLSVTANAAGKTYDGLAYSGGNGVAYSGFVNNETASVLGGTLAYSGTSQGAINVGPYVITPGGLTSNNYAITFNNGILTVGTAPLSVTANAAGKTYDGLAYSGGNGVAYSGFVNNETASVLGGTLAYSGTSQGAINVGSYVITPGGLTSNNYAITFNNGILTIDCLSIDAGASNKTVAVSTTFALSAKITPPAAGITVNFYLDDSSTPIGTGITTSPDGIATCTVTGGLPTEVYLVRAVPENNCQSSTAYLAVYDPNGGFVTGGGWINSPAGAYVADKYLTGKANFGFNAKYKKGNNEVDGNTEFQFQTGNLNFKSSSHDDMSLVIAGAQAIYKGKGTINGIAGYSFMVSVVDGDKKSTSVLDKFRIKIWNTGGVVYDNQIGQADNVEASTVLGGGSIVIHEVKKNTSKIAEKESIATPEILQFKVIAYPNPSNYQFSLAVTSDSNEKVEVLVYNMSARLVKRIEKSNEKTILFGEDLPAGEYLVLIRQGENQKAVNVIKK</sequence>
<dbReference type="InterPro" id="IPR041286">
    <property type="entry name" value="MBG_2"/>
</dbReference>
<dbReference type="Proteomes" id="UP000175968">
    <property type="component" value="Chromosome"/>
</dbReference>
<keyword evidence="5" id="KW-1185">Reference proteome</keyword>
<feature type="domain" description="MBG" evidence="2">
    <location>
        <begin position="664"/>
        <end position="741"/>
    </location>
</feature>
<feature type="domain" description="MBG" evidence="2">
    <location>
        <begin position="913"/>
        <end position="990"/>
    </location>
</feature>
<feature type="domain" description="MBG" evidence="2">
    <location>
        <begin position="249"/>
        <end position="326"/>
    </location>
</feature>
<keyword evidence="1" id="KW-0732">Signal</keyword>
<feature type="domain" description="Secretion system C-terminal sorting" evidence="3">
    <location>
        <begin position="1257"/>
        <end position="1323"/>
    </location>
</feature>
<dbReference type="Gene3D" id="3.30.210.10">
    <property type="entry name" value="DNA polymerase, thumb domain"/>
    <property type="match status" value="9"/>
</dbReference>
<name>A0AAC9N652_9FLAO</name>
<evidence type="ECO:0008006" key="6">
    <source>
        <dbReference type="Google" id="ProtNLM"/>
    </source>
</evidence>
<feature type="domain" description="MBG" evidence="2">
    <location>
        <begin position="415"/>
        <end position="492"/>
    </location>
</feature>
<accession>A0AAC9N652</accession>
<dbReference type="RefSeq" id="WP_070261835.1">
    <property type="nucleotide sequence ID" value="NZ_CP017479.1"/>
</dbReference>
<dbReference type="EMBL" id="CP017479">
    <property type="protein sequence ID" value="AOW10017.1"/>
    <property type="molecule type" value="Genomic_DNA"/>
</dbReference>
<proteinExistence type="predicted"/>